<dbReference type="SUPFAM" id="SSF52540">
    <property type="entry name" value="P-loop containing nucleoside triphosphate hydrolases"/>
    <property type="match status" value="1"/>
</dbReference>
<dbReference type="GO" id="GO:0005525">
    <property type="term" value="F:GTP binding"/>
    <property type="evidence" value="ECO:0007669"/>
    <property type="project" value="InterPro"/>
</dbReference>
<feature type="coiled-coil region" evidence="1">
    <location>
        <begin position="290"/>
        <end position="331"/>
    </location>
</feature>
<gene>
    <name evidence="3" type="ORF">BGZ80_010969</name>
</gene>
<keyword evidence="1" id="KW-0175">Coiled coil</keyword>
<organism evidence="3 4">
    <name type="scientific">Entomortierella chlamydospora</name>
    <dbReference type="NCBI Taxonomy" id="101097"/>
    <lineage>
        <taxon>Eukaryota</taxon>
        <taxon>Fungi</taxon>
        <taxon>Fungi incertae sedis</taxon>
        <taxon>Mucoromycota</taxon>
        <taxon>Mortierellomycotina</taxon>
        <taxon>Mortierellomycetes</taxon>
        <taxon>Mortierellales</taxon>
        <taxon>Mortierellaceae</taxon>
        <taxon>Entomortierella</taxon>
    </lineage>
</organism>
<dbReference type="EMBL" id="JAAAID010000824">
    <property type="protein sequence ID" value="KAG0013605.1"/>
    <property type="molecule type" value="Genomic_DNA"/>
</dbReference>
<keyword evidence="4" id="KW-1185">Reference proteome</keyword>
<evidence type="ECO:0000259" key="2">
    <source>
        <dbReference type="Pfam" id="PF01926"/>
    </source>
</evidence>
<dbReference type="Pfam" id="PF01926">
    <property type="entry name" value="MMR_HSR1"/>
    <property type="match status" value="1"/>
</dbReference>
<evidence type="ECO:0000256" key="1">
    <source>
        <dbReference type="SAM" id="Coils"/>
    </source>
</evidence>
<feature type="domain" description="G" evidence="2">
    <location>
        <begin position="10"/>
        <end position="70"/>
    </location>
</feature>
<dbReference type="InterPro" id="IPR006073">
    <property type="entry name" value="GTP-bd"/>
</dbReference>
<dbReference type="InterPro" id="IPR027417">
    <property type="entry name" value="P-loop_NTPase"/>
</dbReference>
<dbReference type="AlphaFoldDB" id="A0A9P6MTY1"/>
<protein>
    <recommendedName>
        <fullName evidence="2">G domain-containing protein</fullName>
    </recommendedName>
</protein>
<reference evidence="3" key="1">
    <citation type="journal article" date="2020" name="Fungal Divers.">
        <title>Resolving the Mortierellaceae phylogeny through synthesis of multi-gene phylogenetics and phylogenomics.</title>
        <authorList>
            <person name="Vandepol N."/>
            <person name="Liber J."/>
            <person name="Desiro A."/>
            <person name="Na H."/>
            <person name="Kennedy M."/>
            <person name="Barry K."/>
            <person name="Grigoriev I.V."/>
            <person name="Miller A.N."/>
            <person name="O'Donnell K."/>
            <person name="Stajich J.E."/>
            <person name="Bonito G."/>
        </authorList>
    </citation>
    <scope>NUCLEOTIDE SEQUENCE</scope>
    <source>
        <strain evidence="3">NRRL 2769</strain>
    </source>
</reference>
<dbReference type="Proteomes" id="UP000703661">
    <property type="component" value="Unassembled WGS sequence"/>
</dbReference>
<evidence type="ECO:0000313" key="3">
    <source>
        <dbReference type="EMBL" id="KAG0013605.1"/>
    </source>
</evidence>
<comment type="caution">
    <text evidence="3">The sequence shown here is derived from an EMBL/GenBank/DDBJ whole genome shotgun (WGS) entry which is preliminary data.</text>
</comment>
<dbReference type="Gene3D" id="3.40.50.300">
    <property type="entry name" value="P-loop containing nucleotide triphosphate hydrolases"/>
    <property type="match status" value="1"/>
</dbReference>
<sequence length="340" mass="39061">MTADNTMKVILVMGITGAGKSYLIREISGCDVKVGNNLESCTQQIDVIQCQIASQGVVILDTPGFDDTHRSDTEVLQDVATFLEKLYKQDFRISGIIYLHNIAETRMRGSSTKNLRMFSKLCGEKSYHNVVMLTGRWGTIDQSLAEEREKQLKDNFWKMYLTAGCQIDRYRDRSDLVRIFEKILPQSQVVLDIQREMAVEGKSLGETAAGGEVSQEIAELTKKFKDELAELSAAYKHESDQMKAQMDKDRLEFLHKLEKLEADKIILMDEHRRREEAARAGMTEKFNEIERDRERQRIQYQQDIERAKDESDKLNALIQHHKQEMEAMKKQRSGGGCLIL</sequence>
<accession>A0A9P6MTY1</accession>
<name>A0A9P6MTY1_9FUNG</name>
<proteinExistence type="predicted"/>
<evidence type="ECO:0000313" key="4">
    <source>
        <dbReference type="Proteomes" id="UP000703661"/>
    </source>
</evidence>